<organism evidence="1 4">
    <name type="scientific">Clostridium innocuum</name>
    <dbReference type="NCBI Taxonomy" id="1522"/>
    <lineage>
        <taxon>Bacteria</taxon>
        <taxon>Bacillati</taxon>
        <taxon>Bacillota</taxon>
        <taxon>Clostridia</taxon>
        <taxon>Eubacteriales</taxon>
        <taxon>Clostridiaceae</taxon>
        <taxon>Clostridium</taxon>
    </lineage>
</organism>
<dbReference type="Proteomes" id="UP000604383">
    <property type="component" value="Unassembled WGS sequence"/>
</dbReference>
<dbReference type="AlphaFoldDB" id="A0A099I5W8"/>
<reference evidence="2" key="2">
    <citation type="journal article" date="2019" name="Nat. Med.">
        <title>A library of human gut bacterial isolates paired with longitudinal multiomics data enables mechanistic microbiome research.</title>
        <authorList>
            <person name="Poyet M."/>
            <person name="Groussin M."/>
            <person name="Gibbons S.M."/>
            <person name="Avila-Pacheco J."/>
            <person name="Jiang X."/>
            <person name="Kearney S.M."/>
            <person name="Perrotta A.R."/>
            <person name="Berdy B."/>
            <person name="Zhao S."/>
            <person name="Lieberman T.D."/>
            <person name="Swanson P.K."/>
            <person name="Smith M."/>
            <person name="Roesemann S."/>
            <person name="Alexander J.E."/>
            <person name="Rich S.A."/>
            <person name="Livny J."/>
            <person name="Vlamakis H."/>
            <person name="Clish C."/>
            <person name="Bullock K."/>
            <person name="Deik A."/>
            <person name="Scott J."/>
            <person name="Pierce K.A."/>
            <person name="Xavier R.J."/>
            <person name="Alm E.J."/>
        </authorList>
    </citation>
    <scope>NUCLEOTIDE SEQUENCE</scope>
    <source>
        <strain evidence="2">BIOML-A12</strain>
    </source>
</reference>
<dbReference type="Proteomes" id="UP000503330">
    <property type="component" value="Chromosome"/>
</dbReference>
<evidence type="ECO:0008006" key="6">
    <source>
        <dbReference type="Google" id="ProtNLM"/>
    </source>
</evidence>
<dbReference type="SUPFAM" id="SSF48403">
    <property type="entry name" value="Ankyrin repeat"/>
    <property type="match status" value="1"/>
</dbReference>
<dbReference type="EMBL" id="WWTN01000021">
    <property type="protein sequence ID" value="MZH56599.1"/>
    <property type="molecule type" value="Genomic_DNA"/>
</dbReference>
<protein>
    <recommendedName>
        <fullName evidence="6">Ankyrin repeat domain-containing protein</fullName>
    </recommendedName>
</protein>
<gene>
    <name evidence="1" type="ORF">CIAN88_09810</name>
    <name evidence="3" type="ORF">G4D54_08540</name>
    <name evidence="2" type="ORF">GT664_12775</name>
</gene>
<dbReference type="InterPro" id="IPR036770">
    <property type="entry name" value="Ankyrin_rpt-contain_sf"/>
</dbReference>
<evidence type="ECO:0000313" key="1">
    <source>
        <dbReference type="EMBL" id="KGJ53334.1"/>
    </source>
</evidence>
<dbReference type="GeneID" id="61925579"/>
<reference evidence="1 4" key="1">
    <citation type="submission" date="2014-08" db="EMBL/GenBank/DDBJ databases">
        <title>Clostridium innocuum, an unnegligible vancomycin-resistant pathogen causing extra-intestinal infections.</title>
        <authorList>
            <person name="Feng Y."/>
            <person name="Chiu C.-H."/>
        </authorList>
    </citation>
    <scope>NUCLEOTIDE SEQUENCE [LARGE SCALE GENOMIC DNA]</scope>
    <source>
        <strain evidence="1 4">AN88</strain>
    </source>
</reference>
<evidence type="ECO:0000313" key="4">
    <source>
        <dbReference type="Proteomes" id="UP000030008"/>
    </source>
</evidence>
<dbReference type="EMBL" id="CP048838">
    <property type="protein sequence ID" value="QJA02465.1"/>
    <property type="molecule type" value="Genomic_DNA"/>
</dbReference>
<dbReference type="RefSeq" id="WP_002608541.1">
    <property type="nucleotide sequence ID" value="NZ_AP025565.1"/>
</dbReference>
<proteinExistence type="predicted"/>
<accession>A0A099I5W8</accession>
<evidence type="ECO:0000313" key="2">
    <source>
        <dbReference type="EMBL" id="MZH56599.1"/>
    </source>
</evidence>
<dbReference type="Gene3D" id="1.25.40.20">
    <property type="entry name" value="Ankyrin repeat-containing domain"/>
    <property type="match status" value="1"/>
</dbReference>
<dbReference type="Proteomes" id="UP000030008">
    <property type="component" value="Unassembled WGS sequence"/>
</dbReference>
<evidence type="ECO:0000313" key="5">
    <source>
        <dbReference type="Proteomes" id="UP000503330"/>
    </source>
</evidence>
<sequence>MMSDRKLATMMLNAVWNEDVRGLRRVLRMGADPNWIFNGYPILIHAVFTRNEKIMMLLIKAGAVQVEEALGFALDRCVGEMIFPLAFLGIVPKEEEVKEEFGPYPSRYCPLDYPLPARA</sequence>
<evidence type="ECO:0000313" key="3">
    <source>
        <dbReference type="EMBL" id="QJA02465.1"/>
    </source>
</evidence>
<dbReference type="EMBL" id="JQIF01000041">
    <property type="protein sequence ID" value="KGJ53334.1"/>
    <property type="molecule type" value="Genomic_DNA"/>
</dbReference>
<reference evidence="3 5" key="3">
    <citation type="submission" date="2020-02" db="EMBL/GenBank/DDBJ databases">
        <authorList>
            <person name="Kociolek L.K."/>
            <person name="Ozer E.A."/>
        </authorList>
    </citation>
    <scope>NUCLEOTIDE SEQUENCE [LARGE SCALE GENOMIC DNA]</scope>
    <source>
        <strain evidence="3 5">ATCC 14501</strain>
    </source>
</reference>
<name>A0A099I5W8_CLOIN</name>